<dbReference type="RefSeq" id="WP_088470949.1">
    <property type="nucleotide sequence ID" value="NZ_NISJ01000001.1"/>
</dbReference>
<dbReference type="OrthoDB" id="9798846at2"/>
<proteinExistence type="predicted"/>
<evidence type="ECO:0000313" key="4">
    <source>
        <dbReference type="EMBL" id="OWR01137.1"/>
    </source>
</evidence>
<dbReference type="EMBL" id="NISJ01000001">
    <property type="protein sequence ID" value="OWR01137.1"/>
    <property type="molecule type" value="Genomic_DNA"/>
</dbReference>
<evidence type="ECO:0000313" key="5">
    <source>
        <dbReference type="Proteomes" id="UP000197097"/>
    </source>
</evidence>
<comment type="caution">
    <text evidence="4">The sequence shown here is derived from an EMBL/GenBank/DDBJ whole genome shotgun (WGS) entry which is preliminary data.</text>
</comment>
<keyword evidence="1" id="KW-0472">Membrane</keyword>
<dbReference type="Proteomes" id="UP000197097">
    <property type="component" value="Unassembled WGS sequence"/>
</dbReference>
<feature type="transmembrane region" description="Helical" evidence="1">
    <location>
        <begin position="89"/>
        <end position="110"/>
    </location>
</feature>
<dbReference type="PANTHER" id="PTHR30273:SF2">
    <property type="entry name" value="PROTEIN FECR"/>
    <property type="match status" value="1"/>
</dbReference>
<keyword evidence="5" id="KW-1185">Reference proteome</keyword>
<dbReference type="Pfam" id="PF04773">
    <property type="entry name" value="FecR"/>
    <property type="match status" value="1"/>
</dbReference>
<dbReference type="Gene3D" id="2.60.120.1440">
    <property type="match status" value="1"/>
</dbReference>
<keyword evidence="1" id="KW-1133">Transmembrane helix</keyword>
<name>A0A246K580_9SPHN</name>
<dbReference type="InterPro" id="IPR006860">
    <property type="entry name" value="FecR"/>
</dbReference>
<evidence type="ECO:0000259" key="2">
    <source>
        <dbReference type="Pfam" id="PF04773"/>
    </source>
</evidence>
<accession>A0A246K580</accession>
<gene>
    <name evidence="4" type="ORF">CDQ91_01540</name>
</gene>
<dbReference type="PANTHER" id="PTHR30273">
    <property type="entry name" value="PERIPLASMIC SIGNAL SENSOR AND SIGMA FACTOR ACTIVATOR FECR-RELATED"/>
    <property type="match status" value="1"/>
</dbReference>
<organism evidence="4 5">
    <name type="scientific">Sphingopyxis witflariensis</name>
    <dbReference type="NCBI Taxonomy" id="173675"/>
    <lineage>
        <taxon>Bacteria</taxon>
        <taxon>Pseudomonadati</taxon>
        <taxon>Pseudomonadota</taxon>
        <taxon>Alphaproteobacteria</taxon>
        <taxon>Sphingomonadales</taxon>
        <taxon>Sphingomonadaceae</taxon>
        <taxon>Sphingopyxis</taxon>
    </lineage>
</organism>
<sequence length="335" mass="36957">MTDDPEKLSAAARAQAVHWLNLRLSGDMTLDDEDEFRAWIDLSDDHRQAYRRVDRAWNLSRAVAGDPRLPTVQEQSMAKAGIFARYRRGLSIAASLLLVVGLGWTALPYLDLQPDHHAVDTQQQAFRTGTGQRTRITLPDGSVVTLDAETELRLRNSAAERRLDLIQGRAFFRVAHNPNRPFVVYADGKKVRAIGTAFEVSLDRGNMVVTLTEGKVRVEGANAGSDGGADLVPGRQLVVGSDLDWTLRRVDVSKETSWTQGRLIFMHDPLSKAVADVNRYSTRKLVFEGGAVPDRQIVGVFEAGDVEGFVKAIELQGIAHRTTSTSDEILLVGDE</sequence>
<keyword evidence="1" id="KW-0812">Transmembrane</keyword>
<dbReference type="InterPro" id="IPR032623">
    <property type="entry name" value="FecR_N"/>
</dbReference>
<reference evidence="4 5" key="1">
    <citation type="journal article" date="2002" name="Int. J. Syst. Evol. Microbiol.">
        <title>Sphingopyxis witflariensis sp. nov., isolated from activated sludge.</title>
        <authorList>
            <person name="Kampfer P."/>
            <person name="Witzenberger R."/>
            <person name="Denner E.B."/>
            <person name="Busse H.J."/>
            <person name="Neef A."/>
        </authorList>
    </citation>
    <scope>NUCLEOTIDE SEQUENCE [LARGE SCALE GENOMIC DNA]</scope>
    <source>
        <strain evidence="4 5">DSM 14551</strain>
    </source>
</reference>
<dbReference type="PIRSF" id="PIRSF018266">
    <property type="entry name" value="FecR"/>
    <property type="match status" value="1"/>
</dbReference>
<protein>
    <recommendedName>
        <fullName evidence="6">Iron dicitrate transport regulator FecR</fullName>
    </recommendedName>
</protein>
<feature type="domain" description="FecR N-terminal" evidence="3">
    <location>
        <begin position="15"/>
        <end position="55"/>
    </location>
</feature>
<dbReference type="Pfam" id="PF16220">
    <property type="entry name" value="DUF4880"/>
    <property type="match status" value="1"/>
</dbReference>
<dbReference type="GO" id="GO:0016989">
    <property type="term" value="F:sigma factor antagonist activity"/>
    <property type="evidence" value="ECO:0007669"/>
    <property type="project" value="TreeGrafter"/>
</dbReference>
<dbReference type="InterPro" id="IPR012373">
    <property type="entry name" value="Ferrdict_sens_TM"/>
</dbReference>
<evidence type="ECO:0000256" key="1">
    <source>
        <dbReference type="SAM" id="Phobius"/>
    </source>
</evidence>
<dbReference type="AlphaFoldDB" id="A0A246K580"/>
<evidence type="ECO:0008006" key="6">
    <source>
        <dbReference type="Google" id="ProtNLM"/>
    </source>
</evidence>
<feature type="domain" description="FecR protein" evidence="2">
    <location>
        <begin position="126"/>
        <end position="217"/>
    </location>
</feature>
<evidence type="ECO:0000259" key="3">
    <source>
        <dbReference type="Pfam" id="PF16220"/>
    </source>
</evidence>